<dbReference type="PROSITE" id="PS50893">
    <property type="entry name" value="ABC_TRANSPORTER_2"/>
    <property type="match status" value="2"/>
</dbReference>
<evidence type="ECO:0000256" key="6">
    <source>
        <dbReference type="ARBA" id="ARBA00022737"/>
    </source>
</evidence>
<evidence type="ECO:0000256" key="10">
    <source>
        <dbReference type="ARBA" id="ARBA00023136"/>
    </source>
</evidence>
<protein>
    <submittedName>
        <fullName evidence="12">Sugar ABC transporter ATP-binding protein</fullName>
    </submittedName>
</protein>
<dbReference type="InterPro" id="IPR017871">
    <property type="entry name" value="ABC_transporter-like_CS"/>
</dbReference>
<evidence type="ECO:0000256" key="2">
    <source>
        <dbReference type="ARBA" id="ARBA00005417"/>
    </source>
</evidence>
<dbReference type="AlphaFoldDB" id="A0A2A6FBJ5"/>
<evidence type="ECO:0000256" key="8">
    <source>
        <dbReference type="ARBA" id="ARBA00022840"/>
    </source>
</evidence>
<reference evidence="12 13" key="1">
    <citation type="submission" date="2017-09" db="EMBL/GenBank/DDBJ databases">
        <title>Mesorhizobum sanjuanii sp. nov. isolated from nodules of Lotus tenuis in saline-alkaline lowlands of Flooding Pampa.</title>
        <authorList>
            <person name="Sannazzaro A.I."/>
            <person name="Torres Tejerizo G.A."/>
            <person name="Fontana F."/>
            <person name="Cumpa Velazquez L.M."/>
            <person name="Hansen L."/>
            <person name="Pistorio M."/>
            <person name="Estrella M.J."/>
        </authorList>
    </citation>
    <scope>NUCLEOTIDE SEQUENCE [LARGE SCALE GENOMIC DNA]</scope>
    <source>
        <strain evidence="12 13">BSA136</strain>
    </source>
</reference>
<dbReference type="CDD" id="cd03215">
    <property type="entry name" value="ABC_Carb_Monos_II"/>
    <property type="match status" value="1"/>
</dbReference>
<evidence type="ECO:0000313" key="12">
    <source>
        <dbReference type="EMBL" id="PDQ19036.1"/>
    </source>
</evidence>
<dbReference type="InterPro" id="IPR050107">
    <property type="entry name" value="ABC_carbohydrate_import_ATPase"/>
</dbReference>
<proteinExistence type="inferred from homology"/>
<dbReference type="PANTHER" id="PTHR43790">
    <property type="entry name" value="CARBOHYDRATE TRANSPORT ATP-BINDING PROTEIN MG119-RELATED"/>
    <property type="match status" value="1"/>
</dbReference>
<evidence type="ECO:0000256" key="7">
    <source>
        <dbReference type="ARBA" id="ARBA00022741"/>
    </source>
</evidence>
<dbReference type="InterPro" id="IPR003593">
    <property type="entry name" value="AAA+_ATPase"/>
</dbReference>
<dbReference type="RefSeq" id="WP_097575752.1">
    <property type="nucleotide sequence ID" value="NZ_NWQG01000155.1"/>
</dbReference>
<dbReference type="Pfam" id="PF00005">
    <property type="entry name" value="ABC_tran"/>
    <property type="match status" value="2"/>
</dbReference>
<dbReference type="SUPFAM" id="SSF52540">
    <property type="entry name" value="P-loop containing nucleoside triphosphate hydrolases"/>
    <property type="match status" value="2"/>
</dbReference>
<evidence type="ECO:0000256" key="9">
    <source>
        <dbReference type="ARBA" id="ARBA00022967"/>
    </source>
</evidence>
<evidence type="ECO:0000313" key="13">
    <source>
        <dbReference type="Proteomes" id="UP000219182"/>
    </source>
</evidence>
<dbReference type="Proteomes" id="UP000219182">
    <property type="component" value="Unassembled WGS sequence"/>
</dbReference>
<dbReference type="PANTHER" id="PTHR43790:SF9">
    <property type="entry name" value="GALACTOFURANOSE TRANSPORTER ATP-BINDING PROTEIN YTFR"/>
    <property type="match status" value="1"/>
</dbReference>
<keyword evidence="13" id="KW-1185">Reference proteome</keyword>
<evidence type="ECO:0000256" key="4">
    <source>
        <dbReference type="ARBA" id="ARBA00022475"/>
    </source>
</evidence>
<accession>A0A2A6FBJ5</accession>
<keyword evidence="6" id="KW-0677">Repeat</keyword>
<dbReference type="FunFam" id="3.40.50.300:FF:000127">
    <property type="entry name" value="Ribose import ATP-binding protein RbsA"/>
    <property type="match status" value="1"/>
</dbReference>
<keyword evidence="5" id="KW-0762">Sugar transport</keyword>
<dbReference type="CDD" id="cd03216">
    <property type="entry name" value="ABC_Carb_Monos_I"/>
    <property type="match status" value="1"/>
</dbReference>
<dbReference type="Gene3D" id="3.40.50.300">
    <property type="entry name" value="P-loop containing nucleotide triphosphate hydrolases"/>
    <property type="match status" value="2"/>
</dbReference>
<sequence length="510" mass="54027">MAPRLKINGLSKFFPGVRALDDVSMSVDGGEIRALLGENGAGKSTLGKIVAGVYSRDQGTVLVDGAEIGTLDEKAAGDLGIGIVHQEGSLVPQLSVAENIFAGRQPTQWLGQVNVRAMREQAKALIAQLGVVIDPALKVSALSPAQAQIVEIAKALSRDLRILILDEPTAALTLTETEKLFDVVRRLAGNGVSVIYVSHRLAEIFALCHSVTVLKDGKLAGTRKVVETSTDELIRLMVGRDVHFSRSPAGRKIGDVVLQAQNVDAPPLVRSASITVRAGEIVCLAGLIGSGRSEFCEAIFGARRRHGGSVRIGGTTIDPKGPWDGKHAGIGMVPEDRKAAGLFLGMDIVNNVAATVLSRVSSGANFSNRKAEALARNFVDELRIATPSVRQIVGNLSGGNQQKVLLAKWLAMEPRLLIVDEPTRGVDVGARSEIYRLLRALADRGVALLVVSSDLPEVLALADRIVVMAEGRTVGELPGDGASEEQVLRLATRYTASVAEVRKEPGMAEA</sequence>
<keyword evidence="3" id="KW-0813">Transport</keyword>
<evidence type="ECO:0000256" key="3">
    <source>
        <dbReference type="ARBA" id="ARBA00022448"/>
    </source>
</evidence>
<feature type="domain" description="ABC transporter" evidence="11">
    <location>
        <begin position="251"/>
        <end position="495"/>
    </location>
</feature>
<comment type="similarity">
    <text evidence="2">Belongs to the ABC transporter superfamily.</text>
</comment>
<dbReference type="InterPro" id="IPR027417">
    <property type="entry name" value="P-loop_NTPase"/>
</dbReference>
<keyword evidence="8 12" id="KW-0067">ATP-binding</keyword>
<dbReference type="GO" id="GO:0005524">
    <property type="term" value="F:ATP binding"/>
    <property type="evidence" value="ECO:0007669"/>
    <property type="project" value="UniProtKB-KW"/>
</dbReference>
<dbReference type="GO" id="GO:0016887">
    <property type="term" value="F:ATP hydrolysis activity"/>
    <property type="evidence" value="ECO:0007669"/>
    <property type="project" value="InterPro"/>
</dbReference>
<evidence type="ECO:0000256" key="1">
    <source>
        <dbReference type="ARBA" id="ARBA00004202"/>
    </source>
</evidence>
<dbReference type="EMBL" id="NWQG01000155">
    <property type="protein sequence ID" value="PDQ19036.1"/>
    <property type="molecule type" value="Genomic_DNA"/>
</dbReference>
<dbReference type="GO" id="GO:0005886">
    <property type="term" value="C:plasma membrane"/>
    <property type="evidence" value="ECO:0007669"/>
    <property type="project" value="UniProtKB-SubCell"/>
</dbReference>
<gene>
    <name evidence="12" type="ORF">CN311_21700</name>
</gene>
<evidence type="ECO:0000256" key="5">
    <source>
        <dbReference type="ARBA" id="ARBA00022597"/>
    </source>
</evidence>
<keyword evidence="4" id="KW-1003">Cell membrane</keyword>
<comment type="caution">
    <text evidence="12">The sequence shown here is derived from an EMBL/GenBank/DDBJ whole genome shotgun (WGS) entry which is preliminary data.</text>
</comment>
<keyword evidence="7" id="KW-0547">Nucleotide-binding</keyword>
<keyword evidence="10" id="KW-0472">Membrane</keyword>
<keyword evidence="9" id="KW-1278">Translocase</keyword>
<dbReference type="InterPro" id="IPR003439">
    <property type="entry name" value="ABC_transporter-like_ATP-bd"/>
</dbReference>
<name>A0A2A6FBJ5_9HYPH</name>
<dbReference type="SMART" id="SM00382">
    <property type="entry name" value="AAA"/>
    <property type="match status" value="2"/>
</dbReference>
<evidence type="ECO:0000259" key="11">
    <source>
        <dbReference type="PROSITE" id="PS50893"/>
    </source>
</evidence>
<comment type="subcellular location">
    <subcellularLocation>
        <location evidence="1">Cell membrane</location>
        <topology evidence="1">Peripheral membrane protein</topology>
    </subcellularLocation>
</comment>
<dbReference type="PROSITE" id="PS00211">
    <property type="entry name" value="ABC_TRANSPORTER_1"/>
    <property type="match status" value="1"/>
</dbReference>
<organism evidence="12 13">
    <name type="scientific">Mesorhizobium sanjuanii</name>
    <dbReference type="NCBI Taxonomy" id="2037900"/>
    <lineage>
        <taxon>Bacteria</taxon>
        <taxon>Pseudomonadati</taxon>
        <taxon>Pseudomonadota</taxon>
        <taxon>Alphaproteobacteria</taxon>
        <taxon>Hyphomicrobiales</taxon>
        <taxon>Phyllobacteriaceae</taxon>
        <taxon>Mesorhizobium</taxon>
    </lineage>
</organism>
<feature type="domain" description="ABC transporter" evidence="11">
    <location>
        <begin position="5"/>
        <end position="241"/>
    </location>
</feature>